<evidence type="ECO:0000313" key="2">
    <source>
        <dbReference type="EMBL" id="CAF1572638.1"/>
    </source>
</evidence>
<dbReference type="OrthoDB" id="10435978at2759"/>
<gene>
    <name evidence="1" type="ORF">BJG266_LOCUS9963</name>
    <name evidence="2" type="ORF">QVE165_LOCUS49016</name>
</gene>
<comment type="caution">
    <text evidence="1">The sequence shown here is derived from an EMBL/GenBank/DDBJ whole genome shotgun (WGS) entry which is preliminary data.</text>
</comment>
<sequence length="97" mass="11382">MGGGLTDRFTPLYAAQVEHLQEYEDILVNKELILTKQLHTIIKQAQDTTDYDQEKFVNDVRTNLLHHQQILNDSQTHLQQLHKELNTNINYNNKKNP</sequence>
<dbReference type="EMBL" id="CAJNOM010000861">
    <property type="protein sequence ID" value="CAF1572638.1"/>
    <property type="molecule type" value="Genomic_DNA"/>
</dbReference>
<dbReference type="EMBL" id="CAJNOI010000034">
    <property type="protein sequence ID" value="CAF0891311.1"/>
    <property type="molecule type" value="Genomic_DNA"/>
</dbReference>
<keyword evidence="3" id="KW-1185">Reference proteome</keyword>
<protein>
    <submittedName>
        <fullName evidence="1">Uncharacterized protein</fullName>
    </submittedName>
</protein>
<name>A0A813Z0M3_9BILA</name>
<accession>A0A813Z0M3</accession>
<dbReference type="AlphaFoldDB" id="A0A813Z0M3"/>
<organism evidence="1 4">
    <name type="scientific">Adineta steineri</name>
    <dbReference type="NCBI Taxonomy" id="433720"/>
    <lineage>
        <taxon>Eukaryota</taxon>
        <taxon>Metazoa</taxon>
        <taxon>Spiralia</taxon>
        <taxon>Gnathifera</taxon>
        <taxon>Rotifera</taxon>
        <taxon>Eurotatoria</taxon>
        <taxon>Bdelloidea</taxon>
        <taxon>Adinetida</taxon>
        <taxon>Adinetidae</taxon>
        <taxon>Adineta</taxon>
    </lineage>
</organism>
<reference evidence="1" key="1">
    <citation type="submission" date="2021-02" db="EMBL/GenBank/DDBJ databases">
        <authorList>
            <person name="Nowell W R."/>
        </authorList>
    </citation>
    <scope>NUCLEOTIDE SEQUENCE</scope>
</reference>
<proteinExistence type="predicted"/>
<evidence type="ECO:0000313" key="3">
    <source>
        <dbReference type="Proteomes" id="UP000663832"/>
    </source>
</evidence>
<evidence type="ECO:0000313" key="1">
    <source>
        <dbReference type="EMBL" id="CAF0891311.1"/>
    </source>
</evidence>
<evidence type="ECO:0000313" key="4">
    <source>
        <dbReference type="Proteomes" id="UP000663877"/>
    </source>
</evidence>
<dbReference type="Proteomes" id="UP000663877">
    <property type="component" value="Unassembled WGS sequence"/>
</dbReference>
<dbReference type="Proteomes" id="UP000663832">
    <property type="component" value="Unassembled WGS sequence"/>
</dbReference>